<evidence type="ECO:0000313" key="2">
    <source>
        <dbReference type="Proteomes" id="UP000230233"/>
    </source>
</evidence>
<dbReference type="STRING" id="1611254.A0A2G5SLY1"/>
<dbReference type="EMBL" id="PDUG01000006">
    <property type="protein sequence ID" value="PIC16037.1"/>
    <property type="molecule type" value="Genomic_DNA"/>
</dbReference>
<sequence>MPVFSSVESRFKRASCQSKYGEWTDWGDCSMNCGYCGKQNRTRTCAPVDGCSEPLCDGDSMEIQSCGTGEKVCLYPLPSCCSNFKKTIDVPNRRFYCGPKDATGGYTFPTRSTTPKSQ</sequence>
<dbReference type="OrthoDB" id="5876856at2759"/>
<accession>A0A2G5SLY1</accession>
<organism evidence="1 2">
    <name type="scientific">Caenorhabditis nigoni</name>
    <dbReference type="NCBI Taxonomy" id="1611254"/>
    <lineage>
        <taxon>Eukaryota</taxon>
        <taxon>Metazoa</taxon>
        <taxon>Ecdysozoa</taxon>
        <taxon>Nematoda</taxon>
        <taxon>Chromadorea</taxon>
        <taxon>Rhabditida</taxon>
        <taxon>Rhabditina</taxon>
        <taxon>Rhabditomorpha</taxon>
        <taxon>Rhabditoidea</taxon>
        <taxon>Rhabditidae</taxon>
        <taxon>Peloderinae</taxon>
        <taxon>Caenorhabditis</taxon>
    </lineage>
</organism>
<proteinExistence type="predicted"/>
<dbReference type="Gene3D" id="2.20.100.10">
    <property type="entry name" value="Thrombospondin type-1 (TSP1) repeat"/>
    <property type="match status" value="1"/>
</dbReference>
<comment type="caution">
    <text evidence="1">The sequence shown here is derived from an EMBL/GenBank/DDBJ whole genome shotgun (WGS) entry which is preliminary data.</text>
</comment>
<dbReference type="PANTHER" id="PTHR31936:SF5">
    <property type="entry name" value="VENOM PROTEIN"/>
    <property type="match status" value="1"/>
</dbReference>
<name>A0A2G5SLY1_9PELO</name>
<dbReference type="AlphaFoldDB" id="A0A2G5SLY1"/>
<dbReference type="PANTHER" id="PTHR31936">
    <property type="entry name" value="PROTEIN CBG18744"/>
    <property type="match status" value="1"/>
</dbReference>
<dbReference type="SUPFAM" id="SSF82895">
    <property type="entry name" value="TSP-1 type 1 repeat"/>
    <property type="match status" value="1"/>
</dbReference>
<evidence type="ECO:0000313" key="1">
    <source>
        <dbReference type="EMBL" id="PIC16037.1"/>
    </source>
</evidence>
<gene>
    <name evidence="1" type="primary">Cni-F11C7.6</name>
    <name evidence="1" type="synonym">Cnig_chr_X.g22785</name>
    <name evidence="1" type="ORF">B9Z55_022785</name>
</gene>
<reference evidence="2" key="1">
    <citation type="submission" date="2017-10" db="EMBL/GenBank/DDBJ databases">
        <title>Rapid genome shrinkage in a self-fertile nematode reveals novel sperm competition proteins.</title>
        <authorList>
            <person name="Yin D."/>
            <person name="Schwarz E.M."/>
            <person name="Thomas C.G."/>
            <person name="Felde R.L."/>
            <person name="Korf I.F."/>
            <person name="Cutter A.D."/>
            <person name="Schartner C.M."/>
            <person name="Ralston E.J."/>
            <person name="Meyer B.J."/>
            <person name="Haag E.S."/>
        </authorList>
    </citation>
    <scope>NUCLEOTIDE SEQUENCE [LARGE SCALE GENOMIC DNA]</scope>
    <source>
        <strain evidence="2">JU1422</strain>
    </source>
</reference>
<dbReference type="Proteomes" id="UP000230233">
    <property type="component" value="Chromosome X"/>
</dbReference>
<dbReference type="Pfam" id="PF00090">
    <property type="entry name" value="TSP_1"/>
    <property type="match status" value="1"/>
</dbReference>
<dbReference type="InterPro" id="IPR036383">
    <property type="entry name" value="TSP1_rpt_sf"/>
</dbReference>
<keyword evidence="2" id="KW-1185">Reference proteome</keyword>
<dbReference type="InterPro" id="IPR000884">
    <property type="entry name" value="TSP1_rpt"/>
</dbReference>
<dbReference type="PROSITE" id="PS50092">
    <property type="entry name" value="TSP1"/>
    <property type="match status" value="1"/>
</dbReference>
<protein>
    <submittedName>
        <fullName evidence="1">Uncharacterized protein</fullName>
    </submittedName>
</protein>